<dbReference type="Proteomes" id="UP000797356">
    <property type="component" value="Chromosome 6"/>
</dbReference>
<sequence>MEIPPQKYLIIEVAPYDAKLGPASSVGMHPPLGIFMEEVRQFATQKRVASDIDPLHAPKKSQEVKLPIGSDFDDGQDAIQQLFPDLDLNSIVVPSAEEEEEGGDDGSPTGPMEDGAPATTFVPTKLVVPTVPTTSIEGILGPSVLTSLAHQSAIEALSEDQGTTPTELVPPMDIALMIKVEAIPDQPSKQSVIE</sequence>
<evidence type="ECO:0000313" key="2">
    <source>
        <dbReference type="EMBL" id="KAG1347917.1"/>
    </source>
</evidence>
<proteinExistence type="predicted"/>
<feature type="region of interest" description="Disordered" evidence="1">
    <location>
        <begin position="96"/>
        <end position="119"/>
    </location>
</feature>
<accession>A0A8K0N4A9</accession>
<organism evidence="2 3">
    <name type="scientific">Cocos nucifera</name>
    <name type="common">Coconut palm</name>
    <dbReference type="NCBI Taxonomy" id="13894"/>
    <lineage>
        <taxon>Eukaryota</taxon>
        <taxon>Viridiplantae</taxon>
        <taxon>Streptophyta</taxon>
        <taxon>Embryophyta</taxon>
        <taxon>Tracheophyta</taxon>
        <taxon>Spermatophyta</taxon>
        <taxon>Magnoliopsida</taxon>
        <taxon>Liliopsida</taxon>
        <taxon>Arecaceae</taxon>
        <taxon>Arecoideae</taxon>
        <taxon>Cocoseae</taxon>
        <taxon>Attaleinae</taxon>
        <taxon>Cocos</taxon>
    </lineage>
</organism>
<evidence type="ECO:0000256" key="1">
    <source>
        <dbReference type="SAM" id="MobiDB-lite"/>
    </source>
</evidence>
<comment type="caution">
    <text evidence="2">The sequence shown here is derived from an EMBL/GenBank/DDBJ whole genome shotgun (WGS) entry which is preliminary data.</text>
</comment>
<dbReference type="EMBL" id="CM017877">
    <property type="protein sequence ID" value="KAG1347917.1"/>
    <property type="molecule type" value="Genomic_DNA"/>
</dbReference>
<gene>
    <name evidence="2" type="ORF">COCNU_06G017460</name>
</gene>
<keyword evidence="3" id="KW-1185">Reference proteome</keyword>
<name>A0A8K0N4A9_COCNU</name>
<reference evidence="2" key="2">
    <citation type="submission" date="2019-07" db="EMBL/GenBank/DDBJ databases">
        <authorList>
            <person name="Yang Y."/>
            <person name="Bocs S."/>
            <person name="Baudouin L."/>
        </authorList>
    </citation>
    <scope>NUCLEOTIDE SEQUENCE</scope>
    <source>
        <tissue evidence="2">Spear leaf of Hainan Tall coconut</tissue>
    </source>
</reference>
<evidence type="ECO:0000313" key="3">
    <source>
        <dbReference type="Proteomes" id="UP000797356"/>
    </source>
</evidence>
<dbReference type="AlphaFoldDB" id="A0A8K0N4A9"/>
<reference evidence="2" key="1">
    <citation type="journal article" date="2017" name="Gigascience">
        <title>The genome draft of coconut (Cocos nucifera).</title>
        <authorList>
            <person name="Xiao Y."/>
            <person name="Xu P."/>
            <person name="Fan H."/>
            <person name="Baudouin L."/>
            <person name="Xia W."/>
            <person name="Bocs S."/>
            <person name="Xu J."/>
            <person name="Li Q."/>
            <person name="Guo A."/>
            <person name="Zhou L."/>
            <person name="Li J."/>
            <person name="Wu Y."/>
            <person name="Ma Z."/>
            <person name="Armero A."/>
            <person name="Issali A.E."/>
            <person name="Liu N."/>
            <person name="Peng M."/>
            <person name="Yang Y."/>
        </authorList>
    </citation>
    <scope>NUCLEOTIDE SEQUENCE</scope>
    <source>
        <tissue evidence="2">Spear leaf of Hainan Tall coconut</tissue>
    </source>
</reference>
<protein>
    <submittedName>
        <fullName evidence="2">Uncharacterized protein</fullName>
    </submittedName>
</protein>